<gene>
    <name evidence="1" type="ORF">C8J25_11824</name>
</gene>
<proteinExistence type="predicted"/>
<evidence type="ECO:0000313" key="1">
    <source>
        <dbReference type="EMBL" id="PTW43582.1"/>
    </source>
</evidence>
<evidence type="ECO:0000313" key="2">
    <source>
        <dbReference type="Proteomes" id="UP000244013"/>
    </source>
</evidence>
<dbReference type="Proteomes" id="UP000244013">
    <property type="component" value="Unassembled WGS sequence"/>
</dbReference>
<dbReference type="EMBL" id="QAYE01000018">
    <property type="protein sequence ID" value="PTW43582.1"/>
    <property type="molecule type" value="Genomic_DNA"/>
</dbReference>
<sequence>MIVDKNALFETTKALWPAVVRVCDNPNATHEIYRANEDAFSQDDNWRQLALWAFHQALGIHEKRAFAKGLPLHPHEVAFGEFDARMRANLGAADCWSDERAEYEIS</sequence>
<comment type="caution">
    <text evidence="1">The sequence shown here is derived from an EMBL/GenBank/DDBJ whole genome shotgun (WGS) entry which is preliminary data.</text>
</comment>
<accession>A0A2T5TWD9</accession>
<protein>
    <submittedName>
        <fullName evidence="1">Uncharacterized protein</fullName>
    </submittedName>
</protein>
<organism evidence="1 2">
    <name type="scientific">Sphingomonas faeni</name>
    <dbReference type="NCBI Taxonomy" id="185950"/>
    <lineage>
        <taxon>Bacteria</taxon>
        <taxon>Pseudomonadati</taxon>
        <taxon>Pseudomonadota</taxon>
        <taxon>Alphaproteobacteria</taxon>
        <taxon>Sphingomonadales</taxon>
        <taxon>Sphingomonadaceae</taxon>
        <taxon>Sphingomonas</taxon>
    </lineage>
</organism>
<reference evidence="1 2" key="1">
    <citation type="submission" date="2018-04" db="EMBL/GenBank/DDBJ databases">
        <title>Genomic Encyclopedia of Type Strains, Phase III (KMG-III): the genomes of soil and plant-associated and newly described type strains.</title>
        <authorList>
            <person name="Whitman W."/>
        </authorList>
    </citation>
    <scope>NUCLEOTIDE SEQUENCE [LARGE SCALE GENOMIC DNA]</scope>
    <source>
        <strain evidence="1 2">MA-olki</strain>
    </source>
</reference>
<dbReference type="AlphaFoldDB" id="A0A2T5TWD9"/>
<name>A0A2T5TWD9_9SPHN</name>